<evidence type="ECO:0000256" key="3">
    <source>
        <dbReference type="ARBA" id="ARBA00022448"/>
    </source>
</evidence>
<keyword evidence="6 9" id="KW-0472">Membrane</keyword>
<feature type="transmembrane region" description="Helical" evidence="9">
    <location>
        <begin position="31"/>
        <end position="49"/>
    </location>
</feature>
<evidence type="ECO:0000256" key="4">
    <source>
        <dbReference type="ARBA" id="ARBA00022692"/>
    </source>
</evidence>
<dbReference type="PROSITE" id="PS50850">
    <property type="entry name" value="MFS"/>
    <property type="match status" value="1"/>
</dbReference>
<dbReference type="Proteomes" id="UP001054854">
    <property type="component" value="Unassembled WGS sequence"/>
</dbReference>
<dbReference type="NCBIfam" id="TIGR00879">
    <property type="entry name" value="SP"/>
    <property type="match status" value="1"/>
</dbReference>
<keyword evidence="4 9" id="KW-0812">Transmembrane</keyword>
<feature type="transmembrane region" description="Helical" evidence="9">
    <location>
        <begin position="270"/>
        <end position="293"/>
    </location>
</feature>
<sequence length="487" mass="50621">MHSPSGARQGEPSIIPAVPAEPRPDTGRMTWYVYLAIAVSTLGGLIFGYDTGVAGGAAGFVADDYGLSGFMEGVVVSTSLFGGAIGAMSGGPLGDRYGRRPTLLLSGVLFTIGALLSAAASGLTVLLLSRVLLGAGVGAASVLVPVYIAELAPARIRGALVSGYQLLTTLGIVLAYGVNALFADTQAWRWSLGLAAVPGLLLAGGVLLVPESPRWLVARGRSHTARNVLRRVRGQDDVEAELREIETVHAQEARSSGGWRELNTPWVRPMVLVGVLVAFFANGCGINLVIYFAPQILQSAGMGSSSSLLATVGLGVVNVLFTVVGMALVDRVGRKPLLLAGAAGMTLTLAALAVVMSVPGLPGANGLSFTFLCLYIVMYAVSPGLGAYVVISEIFPLHVRAKATGIATFVIFATNLVIGLTSLPMLDGLGTPTTFWLFTAVCVLFVLFCLRMPETKGRTLEQLEERFRAAAAARGRVPGTGGTHSAR</sequence>
<feature type="transmembrane region" description="Helical" evidence="9">
    <location>
        <begin position="403"/>
        <end position="423"/>
    </location>
</feature>
<dbReference type="Gene3D" id="1.20.1250.20">
    <property type="entry name" value="MFS general substrate transporter like domains"/>
    <property type="match status" value="1"/>
</dbReference>
<feature type="transmembrane region" description="Helical" evidence="9">
    <location>
        <begin position="131"/>
        <end position="149"/>
    </location>
</feature>
<feature type="transmembrane region" description="Helical" evidence="9">
    <location>
        <begin position="103"/>
        <end position="125"/>
    </location>
</feature>
<evidence type="ECO:0000256" key="2">
    <source>
        <dbReference type="ARBA" id="ARBA00010992"/>
    </source>
</evidence>
<dbReference type="PROSITE" id="PS00217">
    <property type="entry name" value="SUGAR_TRANSPORT_2"/>
    <property type="match status" value="1"/>
</dbReference>
<accession>A0ABQ3TU26</accession>
<evidence type="ECO:0000256" key="8">
    <source>
        <dbReference type="SAM" id="MobiDB-lite"/>
    </source>
</evidence>
<feature type="domain" description="Major facilitator superfamily (MFS) profile" evidence="10">
    <location>
        <begin position="36"/>
        <end position="457"/>
    </location>
</feature>
<feature type="region of interest" description="Disordered" evidence="8">
    <location>
        <begin position="1"/>
        <end position="21"/>
    </location>
</feature>
<feature type="transmembrane region" description="Helical" evidence="9">
    <location>
        <begin position="188"/>
        <end position="209"/>
    </location>
</feature>
<dbReference type="InterPro" id="IPR036259">
    <property type="entry name" value="MFS_trans_sf"/>
</dbReference>
<evidence type="ECO:0000256" key="1">
    <source>
        <dbReference type="ARBA" id="ARBA00004651"/>
    </source>
</evidence>
<organism evidence="11 12">
    <name type="scientific">Streptomyces hygroscopicus</name>
    <dbReference type="NCBI Taxonomy" id="1912"/>
    <lineage>
        <taxon>Bacteria</taxon>
        <taxon>Bacillati</taxon>
        <taxon>Actinomycetota</taxon>
        <taxon>Actinomycetes</taxon>
        <taxon>Kitasatosporales</taxon>
        <taxon>Streptomycetaceae</taxon>
        <taxon>Streptomyces</taxon>
        <taxon>Streptomyces violaceusniger group</taxon>
    </lineage>
</organism>
<feature type="transmembrane region" description="Helical" evidence="9">
    <location>
        <begin position="69"/>
        <end position="91"/>
    </location>
</feature>
<feature type="transmembrane region" description="Helical" evidence="9">
    <location>
        <begin position="161"/>
        <end position="182"/>
    </location>
</feature>
<dbReference type="InterPro" id="IPR020846">
    <property type="entry name" value="MFS_dom"/>
</dbReference>
<evidence type="ECO:0000313" key="11">
    <source>
        <dbReference type="EMBL" id="GHJ26821.1"/>
    </source>
</evidence>
<name>A0ABQ3TU26_STRHY</name>
<dbReference type="SUPFAM" id="SSF103473">
    <property type="entry name" value="MFS general substrate transporter"/>
    <property type="match status" value="1"/>
</dbReference>
<dbReference type="PROSITE" id="PS00216">
    <property type="entry name" value="SUGAR_TRANSPORT_1"/>
    <property type="match status" value="1"/>
</dbReference>
<evidence type="ECO:0000256" key="9">
    <source>
        <dbReference type="SAM" id="Phobius"/>
    </source>
</evidence>
<comment type="subcellular location">
    <subcellularLocation>
        <location evidence="1">Cell membrane</location>
        <topology evidence="1">Multi-pass membrane protein</topology>
    </subcellularLocation>
</comment>
<dbReference type="InterPro" id="IPR005829">
    <property type="entry name" value="Sugar_transporter_CS"/>
</dbReference>
<protein>
    <submittedName>
        <fullName evidence="11">Metabolite transport protein YwtG</fullName>
    </submittedName>
</protein>
<keyword evidence="3 7" id="KW-0813">Transport</keyword>
<proteinExistence type="inferred from homology"/>
<dbReference type="PRINTS" id="PR00171">
    <property type="entry name" value="SUGRTRNSPORT"/>
</dbReference>
<dbReference type="Pfam" id="PF00083">
    <property type="entry name" value="Sugar_tr"/>
    <property type="match status" value="1"/>
</dbReference>
<evidence type="ECO:0000256" key="5">
    <source>
        <dbReference type="ARBA" id="ARBA00022989"/>
    </source>
</evidence>
<evidence type="ECO:0000256" key="7">
    <source>
        <dbReference type="RuleBase" id="RU003346"/>
    </source>
</evidence>
<evidence type="ECO:0000259" key="10">
    <source>
        <dbReference type="PROSITE" id="PS50850"/>
    </source>
</evidence>
<evidence type="ECO:0000313" key="12">
    <source>
        <dbReference type="Proteomes" id="UP001054854"/>
    </source>
</evidence>
<reference evidence="11" key="1">
    <citation type="submission" date="2024-05" db="EMBL/GenBank/DDBJ databases">
        <title>Whole genome shotgun sequence of Streptomyces hygroscopicus NBRC 113678.</title>
        <authorList>
            <person name="Komaki H."/>
            <person name="Tamura T."/>
        </authorList>
    </citation>
    <scope>NUCLEOTIDE SEQUENCE</scope>
    <source>
        <strain evidence="11">N11-34</strain>
    </source>
</reference>
<feature type="transmembrane region" description="Helical" evidence="9">
    <location>
        <begin position="308"/>
        <end position="329"/>
    </location>
</feature>
<keyword evidence="5 9" id="KW-1133">Transmembrane helix</keyword>
<dbReference type="InterPro" id="IPR003663">
    <property type="entry name" value="Sugar/inositol_transpt"/>
</dbReference>
<feature type="transmembrane region" description="Helical" evidence="9">
    <location>
        <begin position="336"/>
        <end position="357"/>
    </location>
</feature>
<comment type="caution">
    <text evidence="11">The sequence shown here is derived from an EMBL/GenBank/DDBJ whole genome shotgun (WGS) entry which is preliminary data.</text>
</comment>
<dbReference type="RefSeq" id="WP_236256186.1">
    <property type="nucleotide sequence ID" value="NZ_BNEK01000002.1"/>
</dbReference>
<keyword evidence="12" id="KW-1185">Reference proteome</keyword>
<feature type="transmembrane region" description="Helical" evidence="9">
    <location>
        <begin position="435"/>
        <end position="453"/>
    </location>
</feature>
<evidence type="ECO:0000256" key="6">
    <source>
        <dbReference type="ARBA" id="ARBA00023136"/>
    </source>
</evidence>
<dbReference type="InterPro" id="IPR005828">
    <property type="entry name" value="MFS_sugar_transport-like"/>
</dbReference>
<dbReference type="EMBL" id="BNEK01000002">
    <property type="protein sequence ID" value="GHJ26821.1"/>
    <property type="molecule type" value="Genomic_DNA"/>
</dbReference>
<gene>
    <name evidence="11" type="primary">ywtG</name>
    <name evidence="11" type="ORF">TPA0910_12540</name>
</gene>
<comment type="similarity">
    <text evidence="2 7">Belongs to the major facilitator superfamily. Sugar transporter (TC 2.A.1.1) family.</text>
</comment>
<feature type="transmembrane region" description="Helical" evidence="9">
    <location>
        <begin position="369"/>
        <end position="391"/>
    </location>
</feature>
<dbReference type="InterPro" id="IPR050814">
    <property type="entry name" value="Myo-inositol_Transporter"/>
</dbReference>
<dbReference type="PANTHER" id="PTHR48020">
    <property type="entry name" value="PROTON MYO-INOSITOL COTRANSPORTER"/>
    <property type="match status" value="1"/>
</dbReference>
<dbReference type="PANTHER" id="PTHR48020:SF12">
    <property type="entry name" value="PROTON MYO-INOSITOL COTRANSPORTER"/>
    <property type="match status" value="1"/>
</dbReference>